<dbReference type="Proteomes" id="UP001500359">
    <property type="component" value="Unassembled WGS sequence"/>
</dbReference>
<evidence type="ECO:0000313" key="5">
    <source>
        <dbReference type="EMBL" id="GAA0855325.1"/>
    </source>
</evidence>
<dbReference type="InterPro" id="IPR015797">
    <property type="entry name" value="NUDIX_hydrolase-like_dom_sf"/>
</dbReference>
<dbReference type="InterPro" id="IPR000086">
    <property type="entry name" value="NUDIX_hydrolase_dom"/>
</dbReference>
<keyword evidence="6" id="KW-1185">Reference proteome</keyword>
<gene>
    <name evidence="5" type="ORF">GCM10009114_13980</name>
</gene>
<dbReference type="SUPFAM" id="SSF55811">
    <property type="entry name" value="Nudix"/>
    <property type="match status" value="1"/>
</dbReference>
<keyword evidence="2" id="KW-0378">Hydrolase</keyword>
<comment type="cofactor">
    <cofactor evidence="1">
        <name>Mg(2+)</name>
        <dbReference type="ChEBI" id="CHEBI:18420"/>
    </cofactor>
</comment>
<comment type="caution">
    <text evidence="5">The sequence shown here is derived from an EMBL/GenBank/DDBJ whole genome shotgun (WGS) entry which is preliminary data.</text>
</comment>
<organism evidence="5 6">
    <name type="scientific">Aliiglaciecola litoralis</name>
    <dbReference type="NCBI Taxonomy" id="582857"/>
    <lineage>
        <taxon>Bacteria</taxon>
        <taxon>Pseudomonadati</taxon>
        <taxon>Pseudomonadota</taxon>
        <taxon>Gammaproteobacteria</taxon>
        <taxon>Alteromonadales</taxon>
        <taxon>Alteromonadaceae</taxon>
        <taxon>Aliiglaciecola</taxon>
    </lineage>
</organism>
<accession>A0ABN1LFS9</accession>
<proteinExistence type="predicted"/>
<name>A0ABN1LFS9_9ALTE</name>
<dbReference type="Pfam" id="PF00293">
    <property type="entry name" value="NUDIX"/>
    <property type="match status" value="1"/>
</dbReference>
<dbReference type="InterPro" id="IPR020084">
    <property type="entry name" value="NUDIX_hydrolase_CS"/>
</dbReference>
<sequence length="122" mass="13752">MSITHRLSGKYDVPGGTSNGSESAQCTAHRETWEETGFNVEVGEWLGQNDQGMQYYACKLAGDFDGTITEFSPPPWSSMEVSAITLIDPFAISGKQWRFEDRLIHLRDMFNRVEDSKPKDSQ</sequence>
<dbReference type="Gene3D" id="3.90.79.10">
    <property type="entry name" value="Nucleoside Triphosphate Pyrophosphohydrolase"/>
    <property type="match status" value="1"/>
</dbReference>
<evidence type="ECO:0000259" key="4">
    <source>
        <dbReference type="Pfam" id="PF00293"/>
    </source>
</evidence>
<protein>
    <recommendedName>
        <fullName evidence="4">Nudix hydrolase domain-containing protein</fullName>
    </recommendedName>
</protein>
<evidence type="ECO:0000256" key="3">
    <source>
        <dbReference type="SAM" id="MobiDB-lite"/>
    </source>
</evidence>
<evidence type="ECO:0000256" key="2">
    <source>
        <dbReference type="ARBA" id="ARBA00022801"/>
    </source>
</evidence>
<feature type="region of interest" description="Disordered" evidence="3">
    <location>
        <begin position="1"/>
        <end position="29"/>
    </location>
</feature>
<feature type="domain" description="Nudix hydrolase" evidence="4">
    <location>
        <begin position="8"/>
        <end position="50"/>
    </location>
</feature>
<reference evidence="5 6" key="1">
    <citation type="journal article" date="2019" name="Int. J. Syst. Evol. Microbiol.">
        <title>The Global Catalogue of Microorganisms (GCM) 10K type strain sequencing project: providing services to taxonomists for standard genome sequencing and annotation.</title>
        <authorList>
            <consortium name="The Broad Institute Genomics Platform"/>
            <consortium name="The Broad Institute Genome Sequencing Center for Infectious Disease"/>
            <person name="Wu L."/>
            <person name="Ma J."/>
        </authorList>
    </citation>
    <scope>NUCLEOTIDE SEQUENCE [LARGE SCALE GENOMIC DNA]</scope>
    <source>
        <strain evidence="5 6">JCM 15896</strain>
    </source>
</reference>
<dbReference type="CDD" id="cd02883">
    <property type="entry name" value="NUDIX_Hydrolase"/>
    <property type="match status" value="1"/>
</dbReference>
<evidence type="ECO:0000256" key="1">
    <source>
        <dbReference type="ARBA" id="ARBA00001946"/>
    </source>
</evidence>
<dbReference type="EMBL" id="BAAAFD010000003">
    <property type="protein sequence ID" value="GAA0855325.1"/>
    <property type="molecule type" value="Genomic_DNA"/>
</dbReference>
<dbReference type="PROSITE" id="PS00893">
    <property type="entry name" value="NUDIX_BOX"/>
    <property type="match status" value="1"/>
</dbReference>
<evidence type="ECO:0000313" key="6">
    <source>
        <dbReference type="Proteomes" id="UP001500359"/>
    </source>
</evidence>